<reference evidence="2" key="1">
    <citation type="submission" date="2023-05" db="EMBL/GenBank/DDBJ databases">
        <authorList>
            <person name="Huff M."/>
        </authorList>
    </citation>
    <scope>NUCLEOTIDE SEQUENCE</scope>
</reference>
<sequence length="142" mass="14384">MGSKTILLIGLLAMVLLISSEVLARELSQTSTNKEAEKTNGVEEAKNRGGGFGVLFGGGYPGGGYGGYPGGGYPGGGYGGYPGGGYPGGGYGGYPGGGYPGGRYGGGWGYCRYGCCGPSYYPNWGCRCCRYAGKAVDAKLHN</sequence>
<dbReference type="InterPro" id="IPR010800">
    <property type="entry name" value="GRP"/>
</dbReference>
<dbReference type="AlphaFoldDB" id="A0AAD2E608"/>
<feature type="chain" id="PRO_5042003230" description="Glycine-rich protein" evidence="1">
    <location>
        <begin position="25"/>
        <end position="142"/>
    </location>
</feature>
<organism evidence="2 3">
    <name type="scientific">Fraxinus pennsylvanica</name>
    <dbReference type="NCBI Taxonomy" id="56036"/>
    <lineage>
        <taxon>Eukaryota</taxon>
        <taxon>Viridiplantae</taxon>
        <taxon>Streptophyta</taxon>
        <taxon>Embryophyta</taxon>
        <taxon>Tracheophyta</taxon>
        <taxon>Spermatophyta</taxon>
        <taxon>Magnoliopsida</taxon>
        <taxon>eudicotyledons</taxon>
        <taxon>Gunneridae</taxon>
        <taxon>Pentapetalae</taxon>
        <taxon>asterids</taxon>
        <taxon>lamiids</taxon>
        <taxon>Lamiales</taxon>
        <taxon>Oleaceae</taxon>
        <taxon>Oleeae</taxon>
        <taxon>Fraxinus</taxon>
    </lineage>
</organism>
<proteinExistence type="predicted"/>
<evidence type="ECO:0000313" key="2">
    <source>
        <dbReference type="EMBL" id="CAI9776141.1"/>
    </source>
</evidence>
<keyword evidence="3" id="KW-1185">Reference proteome</keyword>
<accession>A0AAD2E608</accession>
<protein>
    <recommendedName>
        <fullName evidence="4">Glycine-rich protein</fullName>
    </recommendedName>
</protein>
<evidence type="ECO:0000256" key="1">
    <source>
        <dbReference type="SAM" id="SignalP"/>
    </source>
</evidence>
<dbReference type="EMBL" id="OU503049">
    <property type="protein sequence ID" value="CAI9776141.1"/>
    <property type="molecule type" value="Genomic_DNA"/>
</dbReference>
<dbReference type="Pfam" id="PF07172">
    <property type="entry name" value="GRP"/>
    <property type="match status" value="1"/>
</dbReference>
<keyword evidence="1" id="KW-0732">Signal</keyword>
<name>A0AAD2E608_9LAMI</name>
<gene>
    <name evidence="2" type="ORF">FPE_LOCUS23571</name>
</gene>
<evidence type="ECO:0008006" key="4">
    <source>
        <dbReference type="Google" id="ProtNLM"/>
    </source>
</evidence>
<feature type="signal peptide" evidence="1">
    <location>
        <begin position="1"/>
        <end position="24"/>
    </location>
</feature>
<dbReference type="PANTHER" id="PTHR37389">
    <property type="entry name" value="NODULIN-24"/>
    <property type="match status" value="1"/>
</dbReference>
<dbReference type="PANTHER" id="PTHR37389:SF16">
    <property type="entry name" value="GLYCINE-RICH CELL WALL STRUCTURAL PROTEIN"/>
    <property type="match status" value="1"/>
</dbReference>
<dbReference type="Proteomes" id="UP000834106">
    <property type="component" value="Chromosome 14"/>
</dbReference>
<evidence type="ECO:0000313" key="3">
    <source>
        <dbReference type="Proteomes" id="UP000834106"/>
    </source>
</evidence>